<evidence type="ECO:0000259" key="2">
    <source>
        <dbReference type="Pfam" id="PF12697"/>
    </source>
</evidence>
<dbReference type="EMBL" id="VDLY02000017">
    <property type="protein sequence ID" value="KAB8161764.1"/>
    <property type="molecule type" value="Genomic_DNA"/>
</dbReference>
<feature type="domain" description="AB hydrolase-1" evidence="2">
    <location>
        <begin position="55"/>
        <end position="234"/>
    </location>
</feature>
<dbReference type="PANTHER" id="PTHR48081">
    <property type="entry name" value="AB HYDROLASE SUPERFAMILY PROTEIN C4A8.06C"/>
    <property type="match status" value="1"/>
</dbReference>
<dbReference type="InterPro" id="IPR050300">
    <property type="entry name" value="GDXG_lipolytic_enzyme"/>
</dbReference>
<dbReference type="SUPFAM" id="SSF53474">
    <property type="entry name" value="alpha/beta-Hydrolases"/>
    <property type="match status" value="1"/>
</dbReference>
<keyword evidence="4" id="KW-1185">Reference proteome</keyword>
<dbReference type="Proteomes" id="UP000314251">
    <property type="component" value="Unassembled WGS sequence"/>
</dbReference>
<dbReference type="InterPro" id="IPR029058">
    <property type="entry name" value="AB_hydrolase_fold"/>
</dbReference>
<dbReference type="Pfam" id="PF12697">
    <property type="entry name" value="Abhydrolase_6"/>
    <property type="match status" value="1"/>
</dbReference>
<organism evidence="3 4">
    <name type="scientific">Streptomyces mimosae</name>
    <dbReference type="NCBI Taxonomy" id="2586635"/>
    <lineage>
        <taxon>Bacteria</taxon>
        <taxon>Bacillati</taxon>
        <taxon>Actinomycetota</taxon>
        <taxon>Actinomycetes</taxon>
        <taxon>Kitasatosporales</taxon>
        <taxon>Streptomycetaceae</taxon>
        <taxon>Streptomyces</taxon>
    </lineage>
</organism>
<dbReference type="AlphaFoldDB" id="A0A5N5ZZ47"/>
<proteinExistence type="predicted"/>
<evidence type="ECO:0000313" key="3">
    <source>
        <dbReference type="EMBL" id="KAB8161764.1"/>
    </source>
</evidence>
<dbReference type="InterPro" id="IPR000073">
    <property type="entry name" value="AB_hydrolase_1"/>
</dbReference>
<evidence type="ECO:0000256" key="1">
    <source>
        <dbReference type="ARBA" id="ARBA00022801"/>
    </source>
</evidence>
<sequence length="254" mass="25855">MSGAPERGRDAAELAALLAPPEPSAVAAPERTVRYGGHPAQLVDLHGPGEPAVALLHGGFWREAFDRRHLAPCARALVARGVSVALPEYRRVGGGGGWPATGRDVRAGLDALPGERSVVLVGHSAGGQLALWAADHPRVRAVFGVAAVSDLGRALALDLGRGAVRALLGGASGPAVEAALDAADPARRPRPPVPVTLVHGTADGQVPADLSRRFAARHGARLESLPGVGHYAPLVPGLPAGAWLLDRLAEAAAG</sequence>
<evidence type="ECO:0000313" key="4">
    <source>
        <dbReference type="Proteomes" id="UP000314251"/>
    </source>
</evidence>
<name>A0A5N5ZZ47_9ACTN</name>
<reference evidence="3" key="1">
    <citation type="submission" date="2019-10" db="EMBL/GenBank/DDBJ databases">
        <title>Nonomuraea sp. nov., isolated from Phyllanthus amarus.</title>
        <authorList>
            <person name="Klykleung N."/>
            <person name="Tanasupawat S."/>
        </authorList>
    </citation>
    <scope>NUCLEOTIDE SEQUENCE [LARGE SCALE GENOMIC DNA]</scope>
    <source>
        <strain evidence="3">3MP-10</strain>
    </source>
</reference>
<dbReference type="GO" id="GO:0016787">
    <property type="term" value="F:hydrolase activity"/>
    <property type="evidence" value="ECO:0007669"/>
    <property type="project" value="UniProtKB-KW"/>
</dbReference>
<dbReference type="PANTHER" id="PTHR48081:SF33">
    <property type="entry name" value="KYNURENINE FORMAMIDASE"/>
    <property type="match status" value="1"/>
</dbReference>
<dbReference type="RefSeq" id="WP_139672329.1">
    <property type="nucleotide sequence ID" value="NZ_VDLY02000017.1"/>
</dbReference>
<gene>
    <name evidence="3" type="ORF">FH607_023890</name>
</gene>
<accession>A0A5N5ZZ47</accession>
<comment type="caution">
    <text evidence="3">The sequence shown here is derived from an EMBL/GenBank/DDBJ whole genome shotgun (WGS) entry which is preliminary data.</text>
</comment>
<dbReference type="OrthoDB" id="255603at2"/>
<protein>
    <submittedName>
        <fullName evidence="3">Prolyl oligopeptidase family serine peptidase</fullName>
    </submittedName>
</protein>
<dbReference type="Gene3D" id="3.40.50.1820">
    <property type="entry name" value="alpha/beta hydrolase"/>
    <property type="match status" value="1"/>
</dbReference>
<keyword evidence="1" id="KW-0378">Hydrolase</keyword>